<feature type="domain" description="VWFA" evidence="8">
    <location>
        <begin position="1"/>
        <end position="97"/>
    </location>
</feature>
<feature type="domain" description="VWFA" evidence="8">
    <location>
        <begin position="619"/>
        <end position="792"/>
    </location>
</feature>
<reference evidence="9" key="1">
    <citation type="journal article" date="2023" name="Mol. Biol. Evol.">
        <title>Third-Generation Sequencing Reveals the Adaptive Role of the Epigenome in Three Deep-Sea Polychaetes.</title>
        <authorList>
            <person name="Perez M."/>
            <person name="Aroh O."/>
            <person name="Sun Y."/>
            <person name="Lan Y."/>
            <person name="Juniper S.K."/>
            <person name="Young C.R."/>
            <person name="Angers B."/>
            <person name="Qian P.Y."/>
        </authorList>
    </citation>
    <scope>NUCLEOTIDE SEQUENCE</scope>
    <source>
        <strain evidence="9">P08H-3</strain>
    </source>
</reference>
<dbReference type="Gene3D" id="2.10.25.10">
    <property type="entry name" value="Laminin"/>
    <property type="match status" value="3"/>
</dbReference>
<dbReference type="PROSITE" id="PS00022">
    <property type="entry name" value="EGF_1"/>
    <property type="match status" value="2"/>
</dbReference>
<dbReference type="Proteomes" id="UP001208570">
    <property type="component" value="Unassembled WGS sequence"/>
</dbReference>
<dbReference type="PANTHER" id="PTHR24020">
    <property type="entry name" value="COLLAGEN ALPHA"/>
    <property type="match status" value="1"/>
</dbReference>
<feature type="domain" description="VWFA" evidence="8">
    <location>
        <begin position="1304"/>
        <end position="1485"/>
    </location>
</feature>
<keyword evidence="3 5" id="KW-1015">Disulfide bond</keyword>
<dbReference type="CDD" id="cd01472">
    <property type="entry name" value="vWA_collagen"/>
    <property type="match status" value="1"/>
</dbReference>
<feature type="domain" description="VWFA" evidence="8">
    <location>
        <begin position="305"/>
        <end position="488"/>
    </location>
</feature>
<protein>
    <submittedName>
        <fullName evidence="9">Uncharacterized protein</fullName>
    </submittedName>
</protein>
<dbReference type="SUPFAM" id="SSF57196">
    <property type="entry name" value="EGF/Laminin"/>
    <property type="match status" value="1"/>
</dbReference>
<feature type="domain" description="VWFA" evidence="8">
    <location>
        <begin position="114"/>
        <end position="288"/>
    </location>
</feature>
<dbReference type="PANTHER" id="PTHR24020:SF84">
    <property type="entry name" value="VWFA DOMAIN-CONTAINING PROTEIN"/>
    <property type="match status" value="1"/>
</dbReference>
<evidence type="ECO:0000259" key="7">
    <source>
        <dbReference type="PROSITE" id="PS50026"/>
    </source>
</evidence>
<comment type="caution">
    <text evidence="9">The sequence shown here is derived from an EMBL/GenBank/DDBJ whole genome shotgun (WGS) entry which is preliminary data.</text>
</comment>
<dbReference type="SMART" id="SM00179">
    <property type="entry name" value="EGF_CA"/>
    <property type="match status" value="3"/>
</dbReference>
<dbReference type="Gene3D" id="3.40.50.410">
    <property type="entry name" value="von Willebrand factor, type A domain"/>
    <property type="match status" value="7"/>
</dbReference>
<dbReference type="GO" id="GO:0005509">
    <property type="term" value="F:calcium ion binding"/>
    <property type="evidence" value="ECO:0007669"/>
    <property type="project" value="InterPro"/>
</dbReference>
<evidence type="ECO:0000256" key="3">
    <source>
        <dbReference type="ARBA" id="ARBA00023157"/>
    </source>
</evidence>
<evidence type="ECO:0000256" key="5">
    <source>
        <dbReference type="PROSITE-ProRule" id="PRU00076"/>
    </source>
</evidence>
<dbReference type="FunFam" id="2.10.25.10:FF:000143">
    <property type="entry name" value="Protein crumbs 1"/>
    <property type="match status" value="1"/>
</dbReference>
<dbReference type="InterPro" id="IPR036465">
    <property type="entry name" value="vWFA_dom_sf"/>
</dbReference>
<dbReference type="SUPFAM" id="SSF53300">
    <property type="entry name" value="vWA-like"/>
    <property type="match status" value="7"/>
</dbReference>
<dbReference type="Pfam" id="PF00008">
    <property type="entry name" value="EGF"/>
    <property type="match status" value="2"/>
</dbReference>
<evidence type="ECO:0000256" key="4">
    <source>
        <dbReference type="ARBA" id="ARBA00023180"/>
    </source>
</evidence>
<feature type="domain" description="EGF-like" evidence="7">
    <location>
        <begin position="799"/>
        <end position="836"/>
    </location>
</feature>
<feature type="domain" description="EGF-like" evidence="7">
    <location>
        <begin position="1260"/>
        <end position="1296"/>
    </location>
</feature>
<dbReference type="PROSITE" id="PS01187">
    <property type="entry name" value="EGF_CA"/>
    <property type="match status" value="1"/>
</dbReference>
<organism evidence="9 10">
    <name type="scientific">Paralvinella palmiformis</name>
    <dbReference type="NCBI Taxonomy" id="53620"/>
    <lineage>
        <taxon>Eukaryota</taxon>
        <taxon>Metazoa</taxon>
        <taxon>Spiralia</taxon>
        <taxon>Lophotrochozoa</taxon>
        <taxon>Annelida</taxon>
        <taxon>Polychaeta</taxon>
        <taxon>Sedentaria</taxon>
        <taxon>Canalipalpata</taxon>
        <taxon>Terebellida</taxon>
        <taxon>Terebelliformia</taxon>
        <taxon>Alvinellidae</taxon>
        <taxon>Paralvinella</taxon>
    </lineage>
</organism>
<feature type="disulfide bond" evidence="5">
    <location>
        <begin position="1058"/>
        <end position="1067"/>
    </location>
</feature>
<dbReference type="PROSITE" id="PS00010">
    <property type="entry name" value="ASX_HYDROXYL"/>
    <property type="match status" value="1"/>
</dbReference>
<sequence>MGLRRMRTEVFNVGNDRPDVKNVAIVVTDGKSTINTAMTVPEAGAARDQGIQIYVVGVTSNVKEDELKAISSPPHELNKNYWTTPDFRDLASIVSSLQTETCSDVINADCQQADIVLLVDSSTSVRYEWNALKTSLKRLVDTLKIGRDEVRIGIINFSGKALIEFDLDDFLSRDSVKRAIDGMAPLSSDTKTYTALELAMDLFTLARGDRSFANNIALLFTDGEESNPEDSVRTLRAATALKESGVRVLVVGIGSNTKDDELKKIASTPLDVFFSDFDNLLSQTENIVQVACSEPVEWNLCDIADIVLVLDRSTSITHQTYENWLQVLRFADDIVGAFGVGLNATHWGVVTFSTTAKVEFYLDRYYDMDQLRDAIANRIQYTGGETNIADALRKTRSVFSTSPMTVRGDRPNVKNVVIFLTDGNVNKDWRQVQTEIQRLKEKHVEVFAIGVTDDVNTDQLNEIATAPNGTYVYRASDFNTLRQKVRTILKNACIITTTTTTSTSTSTTTTTTPMPTTSTTPKPTTTTPRPTTTTTTTPTPTTTTTTTTTPRPTTTTTTTTPRPTTTTTTTTPTPTPTTTPRTTTTPRPTTTTTTTRSTTTTSDYFTPADQINCRGQGTDMIFVMDASGSINEINFKKILDFVASVILLVDMHKVRIGAMTFSDNPTMIFNLNRYTSSVDMAHAIQNVYYDRKTTNTAGALRMLRTQMFTPSAGDRQNYNNMALIITDGESNNKEATLREATLAKTAGIQLLTVGIGSWLDMNELQNMASYPYQKNMYHVDRFDALSGLLNVLRDYICGNNQICSTNNPCRNGGRCEEQPNGYICKCTPPYTGQNCTDYCDDAADVVIALDASGSIGKENFRKTLDFLALVTESLNVDNAVGNYGTRVGFLTFSNNATRHFDLKDLKNRRQIVDALSVRYVGGTTNTAAALRYIRQNMFTPSSGDRPGVNNYIILLTDGQADDADAAWSEARQARASGIQILAVGIGRGINRFELESIVSEPSEKNLLIRTNFDELDKDLRKMIVSSVCNNDKMCSTQNPCQNGATCTNLMNGYSCDPCPSGFAGINCEKGCDGRVDLAFVLDSSGSIRIERFPEVKEFLVNITKQLDINRNRVRVGMVYWSDTAQLGFHLNQYNTRQDVINAIRSVPFLGAKTNTASALTLLRNDVFQERNGDRNEARNLAIVLSDGNSNIQPENTFPEAAAAREQGVYIMGVVVGNKFANMVEMEGIASTPSTENVFNVEKFSDLKTIVNVIAQSTCDDVDECLSNPCQNNGMCRNDFKRYICECLPGYVGYNCQDLCSRQLDVVFVLDISGSVESIYQMTIAFVKQVVYGLDMTLDRTRVGALTYSTKHNAYGQFFLNTYSGNKQGVINALNFYHNGGRTNTQDALRVMRTQHFTGLRGDRAGVQNVAILVTDGYSNEFESNTIPEATLAKNNGIRLYTIGLGDNPNMRELNTIASDPDSEYVFRLRDVTQVDAVSRDILRQLCQ</sequence>
<name>A0AAD9NDL2_9ANNE</name>
<proteinExistence type="predicted"/>
<dbReference type="SMART" id="SM00181">
    <property type="entry name" value="EGF"/>
    <property type="match status" value="3"/>
</dbReference>
<feature type="region of interest" description="Disordered" evidence="6">
    <location>
        <begin position="499"/>
        <end position="603"/>
    </location>
</feature>
<dbReference type="PROSITE" id="PS50234">
    <property type="entry name" value="VWFA"/>
    <property type="match status" value="7"/>
</dbReference>
<dbReference type="CDD" id="cd00054">
    <property type="entry name" value="EGF_CA"/>
    <property type="match status" value="3"/>
</dbReference>
<keyword evidence="2" id="KW-0677">Repeat</keyword>
<dbReference type="Pfam" id="PF00092">
    <property type="entry name" value="VWA"/>
    <property type="match status" value="7"/>
</dbReference>
<dbReference type="SMART" id="SM00327">
    <property type="entry name" value="VWA"/>
    <property type="match status" value="6"/>
</dbReference>
<dbReference type="InterPro" id="IPR001881">
    <property type="entry name" value="EGF-like_Ca-bd_dom"/>
</dbReference>
<keyword evidence="4" id="KW-0325">Glycoprotein</keyword>
<feature type="domain" description="EGF-like" evidence="7">
    <location>
        <begin position="1030"/>
        <end position="1068"/>
    </location>
</feature>
<keyword evidence="1 5" id="KW-0245">EGF-like domain</keyword>
<evidence type="ECO:0000256" key="2">
    <source>
        <dbReference type="ARBA" id="ARBA00022737"/>
    </source>
</evidence>
<dbReference type="PROSITE" id="PS50026">
    <property type="entry name" value="EGF_3"/>
    <property type="match status" value="3"/>
</dbReference>
<dbReference type="InterPro" id="IPR018097">
    <property type="entry name" value="EGF_Ca-bd_CS"/>
</dbReference>
<dbReference type="InterPro" id="IPR002035">
    <property type="entry name" value="VWF_A"/>
</dbReference>
<feature type="domain" description="VWFA" evidence="8">
    <location>
        <begin position="1076"/>
        <end position="1253"/>
    </location>
</feature>
<dbReference type="PRINTS" id="PR00453">
    <property type="entry name" value="VWFADOMAIN"/>
</dbReference>
<accession>A0AAD9NDL2</accession>
<feature type="disulfide bond" evidence="5">
    <location>
        <begin position="1286"/>
        <end position="1295"/>
    </location>
</feature>
<comment type="caution">
    <text evidence="5">Lacks conserved residue(s) required for the propagation of feature annotation.</text>
</comment>
<gene>
    <name evidence="9" type="ORF">LSH36_82g05014</name>
</gene>
<dbReference type="InterPro" id="IPR000742">
    <property type="entry name" value="EGF"/>
</dbReference>
<dbReference type="InterPro" id="IPR000152">
    <property type="entry name" value="EGF-type_Asp/Asn_hydroxyl_site"/>
</dbReference>
<feature type="compositionally biased region" description="Low complexity" evidence="6">
    <location>
        <begin position="499"/>
        <end position="602"/>
    </location>
</feature>
<feature type="domain" description="VWFA" evidence="8">
    <location>
        <begin position="844"/>
        <end position="1023"/>
    </location>
</feature>
<evidence type="ECO:0000256" key="6">
    <source>
        <dbReference type="SAM" id="MobiDB-lite"/>
    </source>
</evidence>
<dbReference type="InterPro" id="IPR050525">
    <property type="entry name" value="ECM_Assembly_Org"/>
</dbReference>
<feature type="disulfide bond" evidence="5">
    <location>
        <begin position="826"/>
        <end position="835"/>
    </location>
</feature>
<evidence type="ECO:0000313" key="10">
    <source>
        <dbReference type="Proteomes" id="UP001208570"/>
    </source>
</evidence>
<evidence type="ECO:0000256" key="1">
    <source>
        <dbReference type="ARBA" id="ARBA00022536"/>
    </source>
</evidence>
<keyword evidence="10" id="KW-1185">Reference proteome</keyword>
<dbReference type="EMBL" id="JAODUP010000082">
    <property type="protein sequence ID" value="KAK2163299.1"/>
    <property type="molecule type" value="Genomic_DNA"/>
</dbReference>
<evidence type="ECO:0000313" key="9">
    <source>
        <dbReference type="EMBL" id="KAK2163299.1"/>
    </source>
</evidence>
<dbReference type="CDD" id="cd01450">
    <property type="entry name" value="vWFA_subfamily_ECM"/>
    <property type="match status" value="4"/>
</dbReference>
<evidence type="ECO:0000259" key="8">
    <source>
        <dbReference type="PROSITE" id="PS50234"/>
    </source>
</evidence>